<organism evidence="1 2">
    <name type="scientific">Heterodera trifolii</name>
    <dbReference type="NCBI Taxonomy" id="157864"/>
    <lineage>
        <taxon>Eukaryota</taxon>
        <taxon>Metazoa</taxon>
        <taxon>Ecdysozoa</taxon>
        <taxon>Nematoda</taxon>
        <taxon>Chromadorea</taxon>
        <taxon>Rhabditida</taxon>
        <taxon>Tylenchina</taxon>
        <taxon>Tylenchomorpha</taxon>
        <taxon>Tylenchoidea</taxon>
        <taxon>Heteroderidae</taxon>
        <taxon>Heteroderinae</taxon>
        <taxon>Heterodera</taxon>
    </lineage>
</organism>
<keyword evidence="2" id="KW-1185">Reference proteome</keyword>
<accession>A0ABD2HNX6</accession>
<dbReference type="EMBL" id="JBICBT010001408">
    <property type="protein sequence ID" value="KAL3068512.1"/>
    <property type="molecule type" value="Genomic_DNA"/>
</dbReference>
<reference evidence="1 2" key="1">
    <citation type="submission" date="2024-10" db="EMBL/GenBank/DDBJ databases">
        <authorList>
            <person name="Kim D."/>
        </authorList>
    </citation>
    <scope>NUCLEOTIDE SEQUENCE [LARGE SCALE GENOMIC DNA]</scope>
    <source>
        <strain evidence="1">BH-2024</strain>
    </source>
</reference>
<protein>
    <submittedName>
        <fullName evidence="1">Uncharacterized protein</fullName>
    </submittedName>
</protein>
<comment type="caution">
    <text evidence="1">The sequence shown here is derived from an EMBL/GenBank/DDBJ whole genome shotgun (WGS) entry which is preliminary data.</text>
</comment>
<name>A0ABD2HNX6_9BILA</name>
<sequence>MSDHFWDENVFDLIAELEKEGRHIRLDWLSSNSALVDRFQTDIVRLAEEEYSLYAASSNKLQRIAAAEGAYKYNRTEELDKLFEKDRDSEALRETNVRHFLINRILDEFRPNIRRLSALPIERTIDAFCLNQPKDIEQHVFDVYDFLMDCLELRPPISADLRWLWICVVTGDQADQNDDGQVRDNVRKFIEKCCNIFRNDVRSDQYKLFLLTLLEYDYAATAARRRHRTEAPSLGSDGDEARGAAANHGIGNISSCSSSAAANVSSCSALAPPPSASCSSALLRLASASVSSASAHKRNVLLNSVADLDDHPLVYLLLCHVHPNTTHFSEHAHNKLDALVLDLLLKFNPANPEQHIRTSRLYARLVGLLLDVLLFVELGADPYNHITNYRQISEKLRNLLRKVRKQNNEEEWSIFVDLAGVPWVKEFADAIESPKKLLKNATETPRNAKKIKFK</sequence>
<gene>
    <name evidence="1" type="ORF">niasHT_030803</name>
</gene>
<dbReference type="Proteomes" id="UP001620626">
    <property type="component" value="Unassembled WGS sequence"/>
</dbReference>
<dbReference type="AlphaFoldDB" id="A0ABD2HNX6"/>
<evidence type="ECO:0000313" key="1">
    <source>
        <dbReference type="EMBL" id="KAL3068512.1"/>
    </source>
</evidence>
<evidence type="ECO:0000313" key="2">
    <source>
        <dbReference type="Proteomes" id="UP001620626"/>
    </source>
</evidence>
<proteinExistence type="predicted"/>